<dbReference type="Pfam" id="PF00682">
    <property type="entry name" value="HMGL-like"/>
    <property type="match status" value="1"/>
</dbReference>
<sequence length="432" mass="46304">MINPERSHLVEGSHWVSPFNFDATVQAQYEWPSPFALIDSTLRKTLFTAGATTSMDGFVRIAAALGAAGVREESININWGGGASPMPREAALVQAVAARDFGFRLNVYADTLLSDGENYQQVGMTETVDQLHEWGVRTFAPGIVPAPSAAARSRQYRDLERFFEYLRELGCDATITLANVGRRDFDDLVAACNVAVELGARRLDLMDSTSSLGPEAMKLFVRTFRERLVEDVPITMHVHDDFGLGTATAIAAATAGASPDVSVSGMSYRAGFAALEEVVLGLEVLYGVDTGIHVEQLTSLAQLVASESSVGLPPLKPVVGGYAHLKHMPGDVIAAITGGPDVFPPVSSCVSPAVVGGRQEWVWDSLTTDRMAEVLLQSLGLEADAEEIAFVRTALDDAVTAVTSYPRWLTSGEASRVAEESLALYRRASAHA</sequence>
<dbReference type="PROSITE" id="PS00816">
    <property type="entry name" value="AIPM_HOMOCIT_SYNTH_2"/>
    <property type="match status" value="1"/>
</dbReference>
<evidence type="ECO:0000313" key="3">
    <source>
        <dbReference type="EMBL" id="AII05506.1"/>
    </source>
</evidence>
<dbReference type="PROSITE" id="PS50991">
    <property type="entry name" value="PYR_CT"/>
    <property type="match status" value="1"/>
</dbReference>
<dbReference type="InterPro" id="IPR013785">
    <property type="entry name" value="Aldolase_TIM"/>
</dbReference>
<dbReference type="PANTHER" id="PTHR42880">
    <property type="entry name" value="HOMOCITRATE SYNTHASE"/>
    <property type="match status" value="1"/>
</dbReference>
<dbReference type="GO" id="GO:0046912">
    <property type="term" value="F:acyltransferase activity, acyl groups converted into alkyl on transfer"/>
    <property type="evidence" value="ECO:0007669"/>
    <property type="project" value="InterPro"/>
</dbReference>
<reference evidence="3 4" key="1">
    <citation type="submission" date="2014-07" db="EMBL/GenBank/DDBJ databases">
        <title>Genome Sequence of Rhodococcus opacus Strain R7, a Biodegrader of Mono- and Polycyclic Aromatic Hydrocarbons.</title>
        <authorList>
            <person name="Di Gennaro P."/>
            <person name="Zampolli J."/>
            <person name="Presti I."/>
            <person name="Cappelletti M."/>
            <person name="D'Ursi P."/>
            <person name="Orro A."/>
            <person name="Mezzelani A."/>
            <person name="Milanesi L."/>
        </authorList>
    </citation>
    <scope>NUCLEOTIDE SEQUENCE [LARGE SCALE GENOMIC DNA]</scope>
    <source>
        <strain evidence="3 4">R7</strain>
    </source>
</reference>
<proteinExistence type="predicted"/>
<dbReference type="AlphaFoldDB" id="A0A076EIG1"/>
<protein>
    <submittedName>
        <fullName evidence="3">2-isopropylmalate synthase</fullName>
    </submittedName>
</protein>
<evidence type="ECO:0000256" key="1">
    <source>
        <dbReference type="ARBA" id="ARBA00022679"/>
    </source>
</evidence>
<dbReference type="RefSeq" id="WP_128639501.1">
    <property type="nucleotide sequence ID" value="NZ_CP008947.1"/>
</dbReference>
<feature type="domain" description="Pyruvate carboxyltransferase" evidence="2">
    <location>
        <begin position="35"/>
        <end position="298"/>
    </location>
</feature>
<accession>A0A076EIG1</accession>
<dbReference type="GO" id="GO:0019752">
    <property type="term" value="P:carboxylic acid metabolic process"/>
    <property type="evidence" value="ECO:0007669"/>
    <property type="project" value="InterPro"/>
</dbReference>
<organism evidence="3 4">
    <name type="scientific">Rhodococcus opacus</name>
    <name type="common">Nocardia opaca</name>
    <dbReference type="NCBI Taxonomy" id="37919"/>
    <lineage>
        <taxon>Bacteria</taxon>
        <taxon>Bacillati</taxon>
        <taxon>Actinomycetota</taxon>
        <taxon>Actinomycetes</taxon>
        <taxon>Mycobacteriales</taxon>
        <taxon>Nocardiaceae</taxon>
        <taxon>Rhodococcus</taxon>
    </lineage>
</organism>
<dbReference type="Proteomes" id="UP000028488">
    <property type="component" value="Chromosome"/>
</dbReference>
<evidence type="ECO:0000313" key="4">
    <source>
        <dbReference type="Proteomes" id="UP000028488"/>
    </source>
</evidence>
<dbReference type="PANTHER" id="PTHR42880:SF1">
    <property type="entry name" value="ISOPROPYLMALATE_HOMOCITRATE_CITRAMALATE SYNTHASE FAMILY PROTEIN"/>
    <property type="match status" value="1"/>
</dbReference>
<dbReference type="Gene3D" id="3.20.20.70">
    <property type="entry name" value="Aldolase class I"/>
    <property type="match status" value="1"/>
</dbReference>
<dbReference type="EMBL" id="CP008947">
    <property type="protein sequence ID" value="AII05506.1"/>
    <property type="molecule type" value="Genomic_DNA"/>
</dbReference>
<dbReference type="InterPro" id="IPR002034">
    <property type="entry name" value="AIPM/Hcit_synth_CS"/>
</dbReference>
<dbReference type="SUPFAM" id="SSF51569">
    <property type="entry name" value="Aldolase"/>
    <property type="match status" value="1"/>
</dbReference>
<evidence type="ECO:0000259" key="2">
    <source>
        <dbReference type="PROSITE" id="PS50991"/>
    </source>
</evidence>
<dbReference type="InterPro" id="IPR000891">
    <property type="entry name" value="PYR_CT"/>
</dbReference>
<keyword evidence="1" id="KW-0808">Transferase</keyword>
<gene>
    <name evidence="3" type="ORF">EP51_13065</name>
</gene>
<name>A0A076EIG1_RHOOP</name>
<dbReference type="eggNOG" id="COG0119">
    <property type="taxonomic scope" value="Bacteria"/>
</dbReference>